<dbReference type="InterPro" id="IPR036397">
    <property type="entry name" value="RNaseH_sf"/>
</dbReference>
<evidence type="ECO:0000259" key="1">
    <source>
        <dbReference type="Pfam" id="PF01498"/>
    </source>
</evidence>
<dbReference type="PANTHER" id="PTHR23022">
    <property type="entry name" value="TRANSPOSABLE ELEMENT-RELATED"/>
    <property type="match status" value="1"/>
</dbReference>
<dbReference type="InterPro" id="IPR038717">
    <property type="entry name" value="Tc1-like_DDE_dom"/>
</dbReference>
<evidence type="ECO:0000313" key="4">
    <source>
        <dbReference type="Proteomes" id="UP000469452"/>
    </source>
</evidence>
<gene>
    <name evidence="3" type="ORF">AaE_013282</name>
</gene>
<dbReference type="GO" id="GO:0003677">
    <property type="term" value="F:DNA binding"/>
    <property type="evidence" value="ECO:0007669"/>
    <property type="project" value="InterPro"/>
</dbReference>
<dbReference type="GO" id="GO:0006313">
    <property type="term" value="P:DNA transposition"/>
    <property type="evidence" value="ECO:0007669"/>
    <property type="project" value="InterPro"/>
</dbReference>
<dbReference type="PANTHER" id="PTHR23022:SF129">
    <property type="entry name" value="TRANSPOSABLE ELEMENT TC3 TRANSPOSASE"/>
    <property type="match status" value="1"/>
</dbReference>
<dbReference type="NCBIfam" id="NF033545">
    <property type="entry name" value="transpos_IS630"/>
    <property type="match status" value="1"/>
</dbReference>
<dbReference type="InterPro" id="IPR052338">
    <property type="entry name" value="Transposase_5"/>
</dbReference>
<comment type="caution">
    <text evidence="3">The sequence shown here is derived from an EMBL/GenBank/DDBJ whole genome shotgun (WGS) entry which is preliminary data.</text>
</comment>
<feature type="non-terminal residue" evidence="3">
    <location>
        <position position="1"/>
    </location>
</feature>
<name>A0A6A4Z4I3_APHAT</name>
<dbReference type="Gene3D" id="1.10.10.10">
    <property type="entry name" value="Winged helix-like DNA-binding domain superfamily/Winged helix DNA-binding domain"/>
    <property type="match status" value="1"/>
</dbReference>
<dbReference type="GO" id="GO:0015074">
    <property type="term" value="P:DNA integration"/>
    <property type="evidence" value="ECO:0007669"/>
    <property type="project" value="InterPro"/>
</dbReference>
<protein>
    <recommendedName>
        <fullName evidence="5">Tc1-like transposase DDE domain-containing protein</fullName>
    </recommendedName>
</protein>
<feature type="domain" description="Transposase Tc1-like" evidence="1">
    <location>
        <begin position="67"/>
        <end position="134"/>
    </location>
</feature>
<accession>A0A6A4Z4I3</accession>
<dbReference type="Pfam" id="PF13358">
    <property type="entry name" value="DDE_3"/>
    <property type="match status" value="1"/>
</dbReference>
<dbReference type="Proteomes" id="UP000469452">
    <property type="component" value="Unassembled WGS sequence"/>
</dbReference>
<dbReference type="AlphaFoldDB" id="A0A6A4Z4I3"/>
<dbReference type="InterPro" id="IPR002492">
    <property type="entry name" value="Transposase_Tc1-like"/>
</dbReference>
<proteinExistence type="predicted"/>
<dbReference type="VEuPathDB" id="FungiDB:H257_02715"/>
<evidence type="ECO:0000313" key="3">
    <source>
        <dbReference type="EMBL" id="KAF0708257.1"/>
    </source>
</evidence>
<dbReference type="EMBL" id="VJMI01019106">
    <property type="protein sequence ID" value="KAF0708257.1"/>
    <property type="molecule type" value="Genomic_DNA"/>
</dbReference>
<reference evidence="3 4" key="1">
    <citation type="submission" date="2019-06" db="EMBL/GenBank/DDBJ databases">
        <title>Genomics analysis of Aphanomyces spp. identifies a new class of oomycete effector associated with host adaptation.</title>
        <authorList>
            <person name="Gaulin E."/>
        </authorList>
    </citation>
    <scope>NUCLEOTIDE SEQUENCE [LARGE SCALE GENOMIC DNA]</scope>
    <source>
        <strain evidence="3 4">E</strain>
    </source>
</reference>
<dbReference type="Pfam" id="PF01498">
    <property type="entry name" value="HTH_Tnp_Tc3_2"/>
    <property type="match status" value="1"/>
</dbReference>
<dbReference type="Gene3D" id="3.30.420.10">
    <property type="entry name" value="Ribonuclease H-like superfamily/Ribonuclease H"/>
    <property type="match status" value="1"/>
</dbReference>
<evidence type="ECO:0000259" key="2">
    <source>
        <dbReference type="Pfam" id="PF13358"/>
    </source>
</evidence>
<dbReference type="Gene3D" id="1.10.10.60">
    <property type="entry name" value="Homeodomain-like"/>
    <property type="match status" value="1"/>
</dbReference>
<evidence type="ECO:0008006" key="5">
    <source>
        <dbReference type="Google" id="ProtNLM"/>
    </source>
</evidence>
<organism evidence="3 4">
    <name type="scientific">Aphanomyces astaci</name>
    <name type="common">Crayfish plague agent</name>
    <dbReference type="NCBI Taxonomy" id="112090"/>
    <lineage>
        <taxon>Eukaryota</taxon>
        <taxon>Sar</taxon>
        <taxon>Stramenopiles</taxon>
        <taxon>Oomycota</taxon>
        <taxon>Saprolegniomycetes</taxon>
        <taxon>Saprolegniales</taxon>
        <taxon>Verrucalvaceae</taxon>
        <taxon>Aphanomyces</taxon>
    </lineage>
</organism>
<dbReference type="InterPro" id="IPR047655">
    <property type="entry name" value="Transpos_IS630-like"/>
</dbReference>
<feature type="domain" description="Tc1-like transposase DDE" evidence="2">
    <location>
        <begin position="142"/>
        <end position="292"/>
    </location>
</feature>
<dbReference type="InterPro" id="IPR036388">
    <property type="entry name" value="WH-like_DNA-bd_sf"/>
</dbReference>
<sequence length="331" mass="37819">MAQGERLTLHERGSILAFRKAKWPIRKIAAELFLSKGAVANFIKNSDTYGTKPIPGRPLKLAARDVRRVLREASEGRSSSSKIQHDLQLDVTARTLRRVLQSSKRFIYKKRKTTPRLTKVHIQARVDWAKEHVDFGPKWDNMIFSDEKKFNLDGPDGLQYYWHDLRKEDQTFLSRQNGGGSVMIWGGFSSKGRTSLAILHGRQDSFAYCDTVANFMLPFAHAEHAEDFLFQQDNASIHASKETTAFLADIGVDVLSWPSLSPDLNPIENLWGYLARKVYENGRQFATVADLKDEILRQWDTIDRSYLLKLVDSMKFRCIDVLSGQGCCTKY</sequence>